<feature type="transmembrane region" description="Helical" evidence="1">
    <location>
        <begin position="336"/>
        <end position="357"/>
    </location>
</feature>
<feature type="transmembrane region" description="Helical" evidence="1">
    <location>
        <begin position="425"/>
        <end position="444"/>
    </location>
</feature>
<evidence type="ECO:0008006" key="4">
    <source>
        <dbReference type="Google" id="ProtNLM"/>
    </source>
</evidence>
<dbReference type="OrthoDB" id="9815466at2"/>
<evidence type="ECO:0000313" key="3">
    <source>
        <dbReference type="Proteomes" id="UP000005950"/>
    </source>
</evidence>
<name>B9YAD4_9FIRM</name>
<feature type="transmembrane region" description="Helical" evidence="1">
    <location>
        <begin position="274"/>
        <end position="292"/>
    </location>
</feature>
<keyword evidence="1" id="KW-1133">Transmembrane helix</keyword>
<dbReference type="PANTHER" id="PTHR38454">
    <property type="entry name" value="INTEGRAL MEMBRANE PROTEIN-RELATED"/>
    <property type="match status" value="1"/>
</dbReference>
<dbReference type="InterPro" id="IPR018580">
    <property type="entry name" value="Uncharacterised_YfhO"/>
</dbReference>
<dbReference type="HOGENOM" id="CLU_008413_3_0_9"/>
<organism evidence="2 3">
    <name type="scientific">Holdemania filiformis DSM 12042</name>
    <dbReference type="NCBI Taxonomy" id="545696"/>
    <lineage>
        <taxon>Bacteria</taxon>
        <taxon>Bacillati</taxon>
        <taxon>Bacillota</taxon>
        <taxon>Erysipelotrichia</taxon>
        <taxon>Erysipelotrichales</taxon>
        <taxon>Erysipelotrichaceae</taxon>
        <taxon>Holdemania</taxon>
    </lineage>
</organism>
<comment type="caution">
    <text evidence="2">The sequence shown here is derived from an EMBL/GenBank/DDBJ whole genome shotgun (WGS) entry which is preliminary data.</text>
</comment>
<reference evidence="2 3" key="2">
    <citation type="submission" date="2009-02" db="EMBL/GenBank/DDBJ databases">
        <title>Draft genome sequence of Holdemania filiformis DSM 12042.</title>
        <authorList>
            <person name="Sudarsanam P."/>
            <person name="Ley R."/>
            <person name="Guruge J."/>
            <person name="Turnbaugh P.J."/>
            <person name="Mahowald M."/>
            <person name="Liep D."/>
            <person name="Gordon J."/>
        </authorList>
    </citation>
    <scope>NUCLEOTIDE SEQUENCE [LARGE SCALE GENOMIC DNA]</scope>
    <source>
        <strain evidence="2 3">DSM 12042</strain>
    </source>
</reference>
<evidence type="ECO:0000313" key="2">
    <source>
        <dbReference type="EMBL" id="EEF67059.1"/>
    </source>
</evidence>
<feature type="transmembrane region" description="Helical" evidence="1">
    <location>
        <begin position="155"/>
        <end position="172"/>
    </location>
</feature>
<reference evidence="2 3" key="1">
    <citation type="submission" date="2008-12" db="EMBL/GenBank/DDBJ databases">
        <authorList>
            <person name="Fulton L."/>
            <person name="Clifton S."/>
            <person name="Fulton B."/>
            <person name="Xu J."/>
            <person name="Minx P."/>
            <person name="Pepin K.H."/>
            <person name="Johnson M."/>
            <person name="Bhonagiri V."/>
            <person name="Nash W.E."/>
            <person name="Mardis E.R."/>
            <person name="Wilson R.K."/>
        </authorList>
    </citation>
    <scope>NUCLEOTIDE SEQUENCE [LARGE SCALE GENOMIC DNA]</scope>
    <source>
        <strain evidence="2 3">DSM 12042</strain>
    </source>
</reference>
<feature type="transmembrane region" description="Helical" evidence="1">
    <location>
        <begin position="824"/>
        <end position="843"/>
    </location>
</feature>
<feature type="transmembrane region" description="Helical" evidence="1">
    <location>
        <begin position="66"/>
        <end position="83"/>
    </location>
</feature>
<dbReference type="AlphaFoldDB" id="B9YAD4"/>
<dbReference type="eggNOG" id="COG4485">
    <property type="taxonomic scope" value="Bacteria"/>
</dbReference>
<accession>B9YAD4</accession>
<sequence>MLFMIKKNKYKDLLIPIIVFSVGLCTFSYAIIKYDALFIFSGDNFEQEYLFILGGIKRIKAWNFSVYDWSAGFGADFLIYAFFSSPLSLCLSLIKENLLKYSIVYLQIFKITMTFCFAYLWISKLSKRKTTIWIGALLTAFSGWVFRYYNFTHFLDGYMFYPLILFFVEKYFQNNEKIGLILIIGILGIINYYFLYMSVPLLFIYTLIRYFDINRNTIKLKTVLVDGFRYAGWLALGAGLSAFVLIPCAILFIKIGRFSGTEDIQIFSHIGLNDMFRIFSSIYTPIFNFFSYNPFISTWQSGDLGWNGGCTLYLYMLTPLLFPLLFKLNDKRKKRILITVFLTMLPLIYFKSFYFILQRTIDTRWFFIITLITIYALTAILDEIFEGKINNKWIYISLICNLFIVLVIFLFSYKSGFNEISQLKILMNELTPCYLLMGVEAFVLTRKVRWKQLLPIVLCAEIIYTGTVYCRSNVPLKRDFFEPEGKLEEAINYIQENDSGLYRIQLDMSTMPEYYKQANIPFAYNYSGTSIYNSTYEGEMSEYYERINNGLWIFNQLIGRQEMYNQLASKYFITFGESEMIPLGYEKVYTTQSDYQVYKNENFIDLGYKSEKANINEFENLPYLYQDMLMQQITYSPAAAINENIAWDKNLIHLGTMPDQSYRELYLKENLDDGILYLDNRGIPSLTLELYHDQELIFSDSFDQFDYIDLHINKENKINRIVIIGDDIYETHLYMDVYFKPRMAYANVESIFNNTLVNRNKITSQLHLNESSFITTSIPYNDGWSVYIDNMKVDIEKVNLGFIGFYAKKGDHMIEFRYRTKGKLIGIVISLICLSVLIINYILSRKRGKSA</sequence>
<dbReference type="STRING" id="545696.HOLDEFILI_02791"/>
<dbReference type="Pfam" id="PF09586">
    <property type="entry name" value="YfhO"/>
    <property type="match status" value="1"/>
</dbReference>
<evidence type="ECO:0000256" key="1">
    <source>
        <dbReference type="SAM" id="Phobius"/>
    </source>
</evidence>
<feature type="transmembrane region" description="Helical" evidence="1">
    <location>
        <begin position="363"/>
        <end position="381"/>
    </location>
</feature>
<proteinExistence type="predicted"/>
<feature type="transmembrane region" description="Helical" evidence="1">
    <location>
        <begin position="131"/>
        <end position="149"/>
    </location>
</feature>
<keyword evidence="1" id="KW-0812">Transmembrane</keyword>
<dbReference type="Proteomes" id="UP000005950">
    <property type="component" value="Unassembled WGS sequence"/>
</dbReference>
<feature type="transmembrane region" description="Helical" evidence="1">
    <location>
        <begin position="304"/>
        <end position="324"/>
    </location>
</feature>
<feature type="transmembrane region" description="Helical" evidence="1">
    <location>
        <begin position="103"/>
        <end position="122"/>
    </location>
</feature>
<dbReference type="PANTHER" id="PTHR38454:SF1">
    <property type="entry name" value="INTEGRAL MEMBRANE PROTEIN"/>
    <property type="match status" value="1"/>
</dbReference>
<feature type="transmembrane region" description="Helical" evidence="1">
    <location>
        <begin position="393"/>
        <end position="413"/>
    </location>
</feature>
<gene>
    <name evidence="2" type="ORF">HOLDEFILI_02791</name>
</gene>
<feature type="transmembrane region" description="Helical" evidence="1">
    <location>
        <begin position="228"/>
        <end position="253"/>
    </location>
</feature>
<feature type="transmembrane region" description="Helical" evidence="1">
    <location>
        <begin position="13"/>
        <end position="32"/>
    </location>
</feature>
<protein>
    <recommendedName>
        <fullName evidence="4">Bacterial membrane protein YfhO</fullName>
    </recommendedName>
</protein>
<keyword evidence="1" id="KW-0472">Membrane</keyword>
<dbReference type="EMBL" id="ACCF01000177">
    <property type="protein sequence ID" value="EEF67059.1"/>
    <property type="molecule type" value="Genomic_DNA"/>
</dbReference>
<feature type="transmembrane region" description="Helical" evidence="1">
    <location>
        <begin position="179"/>
        <end position="208"/>
    </location>
</feature>